<dbReference type="RefSeq" id="XP_052946714.1">
    <property type="nucleotide sequence ID" value="XM_053088836.1"/>
</dbReference>
<reference evidence="2" key="1">
    <citation type="journal article" date="2022" name="G3 (Bethesda)">
        <title>High quality genome of the basidiomycete yeast Dioszegia hungarica PDD-24b-2 isolated from cloud water.</title>
        <authorList>
            <person name="Jarrige D."/>
            <person name="Haridas S."/>
            <person name="Bleykasten-Grosshans C."/>
            <person name="Joly M."/>
            <person name="Nadalig T."/>
            <person name="Sancelme M."/>
            <person name="Vuilleumier S."/>
            <person name="Grigoriev I.V."/>
            <person name="Amato P."/>
            <person name="Bringel F."/>
        </authorList>
    </citation>
    <scope>NUCLEOTIDE SEQUENCE</scope>
    <source>
        <strain evidence="2">PDD-24b-2</strain>
    </source>
</reference>
<proteinExistence type="predicted"/>
<gene>
    <name evidence="2" type="ORF">MKK02DRAFT_34016</name>
</gene>
<dbReference type="AlphaFoldDB" id="A0AA38HB43"/>
<dbReference type="EMBL" id="JAKWFO010000005">
    <property type="protein sequence ID" value="KAI9636937.1"/>
    <property type="molecule type" value="Genomic_DNA"/>
</dbReference>
<feature type="region of interest" description="Disordered" evidence="1">
    <location>
        <begin position="34"/>
        <end position="53"/>
    </location>
</feature>
<evidence type="ECO:0000313" key="3">
    <source>
        <dbReference type="Proteomes" id="UP001164286"/>
    </source>
</evidence>
<evidence type="ECO:0000313" key="2">
    <source>
        <dbReference type="EMBL" id="KAI9636937.1"/>
    </source>
</evidence>
<name>A0AA38HB43_9TREE</name>
<protein>
    <submittedName>
        <fullName evidence="2">Uncharacterized protein</fullName>
    </submittedName>
</protein>
<dbReference type="Proteomes" id="UP001164286">
    <property type="component" value="Unassembled WGS sequence"/>
</dbReference>
<dbReference type="GeneID" id="77728041"/>
<organism evidence="2 3">
    <name type="scientific">Dioszegia hungarica</name>
    <dbReference type="NCBI Taxonomy" id="4972"/>
    <lineage>
        <taxon>Eukaryota</taxon>
        <taxon>Fungi</taxon>
        <taxon>Dikarya</taxon>
        <taxon>Basidiomycota</taxon>
        <taxon>Agaricomycotina</taxon>
        <taxon>Tremellomycetes</taxon>
        <taxon>Tremellales</taxon>
        <taxon>Bulleribasidiaceae</taxon>
        <taxon>Dioszegia</taxon>
    </lineage>
</organism>
<keyword evidence="3" id="KW-1185">Reference proteome</keyword>
<comment type="caution">
    <text evidence="2">The sequence shown here is derived from an EMBL/GenBank/DDBJ whole genome shotgun (WGS) entry which is preliminary data.</text>
</comment>
<evidence type="ECO:0000256" key="1">
    <source>
        <dbReference type="SAM" id="MobiDB-lite"/>
    </source>
</evidence>
<sequence length="213" mass="23137">MSNQSSSNPDHAGVPFPDWYNDAIHAEIAEFLASFDEPEQPRPASPQPDTPGLTYAQYARMLSDVHGSRFNSPVPIPWNNGTVSPSQIFAPPPSEVSTFSGISGLTRVAGGLVGHGVWVLGQVGNKFETPRGGHQGGIYTPDPGQEHMVTRGSVGCRSIAARRWATAPTDAMSKVGCLLYSRIRSGLTSEKQRWMPSLHSRIRFERPDIREAA</sequence>
<accession>A0AA38HB43</accession>